<organism evidence="2 3">
    <name type="scientific">Tilletia walkeri</name>
    <dbReference type="NCBI Taxonomy" id="117179"/>
    <lineage>
        <taxon>Eukaryota</taxon>
        <taxon>Fungi</taxon>
        <taxon>Dikarya</taxon>
        <taxon>Basidiomycota</taxon>
        <taxon>Ustilaginomycotina</taxon>
        <taxon>Exobasidiomycetes</taxon>
        <taxon>Tilletiales</taxon>
        <taxon>Tilletiaceae</taxon>
        <taxon>Tilletia</taxon>
    </lineage>
</organism>
<dbReference type="AlphaFoldDB" id="A0A8X7N547"/>
<dbReference type="InterPro" id="IPR036047">
    <property type="entry name" value="F-box-like_dom_sf"/>
</dbReference>
<evidence type="ECO:0000313" key="2">
    <source>
        <dbReference type="EMBL" id="KAE8266274.1"/>
    </source>
</evidence>
<evidence type="ECO:0000259" key="1">
    <source>
        <dbReference type="PROSITE" id="PS50181"/>
    </source>
</evidence>
<feature type="domain" description="F-box" evidence="1">
    <location>
        <begin position="19"/>
        <end position="69"/>
    </location>
</feature>
<dbReference type="InterPro" id="IPR001810">
    <property type="entry name" value="F-box_dom"/>
</dbReference>
<dbReference type="PROSITE" id="PS50181">
    <property type="entry name" value="FBOX"/>
    <property type="match status" value="1"/>
</dbReference>
<reference evidence="2" key="1">
    <citation type="submission" date="2016-04" db="EMBL/GenBank/DDBJ databases">
        <authorList>
            <person name="Nguyen H.D."/>
            <person name="Samba Siva P."/>
            <person name="Cullis J."/>
            <person name="Levesque C.A."/>
            <person name="Hambleton S."/>
        </authorList>
    </citation>
    <scope>NUCLEOTIDE SEQUENCE</scope>
    <source>
        <strain evidence="2">DAOMC 236422</strain>
    </source>
</reference>
<reference evidence="2" key="2">
    <citation type="journal article" date="2019" name="IMA Fungus">
        <title>Genome sequencing and comparison of five Tilletia species to identify candidate genes for the detection of regulated species infecting wheat.</title>
        <authorList>
            <person name="Nguyen H.D.T."/>
            <person name="Sultana T."/>
            <person name="Kesanakurti P."/>
            <person name="Hambleton S."/>
        </authorList>
    </citation>
    <scope>NUCLEOTIDE SEQUENCE</scope>
    <source>
        <strain evidence="2">DAOMC 236422</strain>
    </source>
</reference>
<dbReference type="SUPFAM" id="SSF81383">
    <property type="entry name" value="F-box domain"/>
    <property type="match status" value="1"/>
</dbReference>
<keyword evidence="3" id="KW-1185">Reference proteome</keyword>
<dbReference type="Proteomes" id="UP000078113">
    <property type="component" value="Unassembled WGS sequence"/>
</dbReference>
<protein>
    <recommendedName>
        <fullName evidence="1">F-box domain-containing protein</fullName>
    </recommendedName>
</protein>
<sequence>MSSPSCTSPATSFTPPTEPFPFLCLPPELQAQILLLCDYFTLKTLHRVCKSVKRLLDDVMFDKALFRPTLKPLSQEELVALAQESGSDSDSALTLHPAIQASRWWCIQDLAEGIFNINDTVEEYSAFFPLDMLAARNESATYPAVHRMKVVIQRFQARALYDVLTHMDSDLIEHNASEAGVQGAVTVAELMRSLFKLGARWKPRTAVVPPFPDQTARVSTKLLRDGSFVVTQDVHNYSRAITYEPSWDAYSDDYV</sequence>
<name>A0A8X7N547_9BASI</name>
<accession>A0A8X7N547</accession>
<gene>
    <name evidence="2" type="ORF">A4X09_0g6072</name>
</gene>
<dbReference type="EMBL" id="LWDG02000356">
    <property type="protein sequence ID" value="KAE8266274.1"/>
    <property type="molecule type" value="Genomic_DNA"/>
</dbReference>
<evidence type="ECO:0000313" key="3">
    <source>
        <dbReference type="Proteomes" id="UP000078113"/>
    </source>
</evidence>
<dbReference type="Pfam" id="PF00646">
    <property type="entry name" value="F-box"/>
    <property type="match status" value="1"/>
</dbReference>
<comment type="caution">
    <text evidence="2">The sequence shown here is derived from an EMBL/GenBank/DDBJ whole genome shotgun (WGS) entry which is preliminary data.</text>
</comment>
<proteinExistence type="predicted"/>